<proteinExistence type="predicted"/>
<comment type="caution">
    <text evidence="1">The sequence shown here is derived from an EMBL/GenBank/DDBJ whole genome shotgun (WGS) entry which is preliminary data.</text>
</comment>
<dbReference type="OrthoDB" id="501284at2"/>
<sequence>MGIPTCDQFGYWTNKDHLRLEIKRKRMDAKLYDKDLRGLLGTSNAEVMGLGSRYQIDATIADIYLVSPRLDLI</sequence>
<organism evidence="1 2">
    <name type="scientific">Solilutibacter silvestris</name>
    <dbReference type="NCBI Taxonomy" id="1645665"/>
    <lineage>
        <taxon>Bacteria</taxon>
        <taxon>Pseudomonadati</taxon>
        <taxon>Pseudomonadota</taxon>
        <taxon>Gammaproteobacteria</taxon>
        <taxon>Lysobacterales</taxon>
        <taxon>Lysobacteraceae</taxon>
        <taxon>Solilutibacter</taxon>
    </lineage>
</organism>
<gene>
    <name evidence="1" type="ORF">Lysil_1497</name>
</gene>
<name>A0A2K1PX08_9GAMM</name>
<dbReference type="Proteomes" id="UP000236220">
    <property type="component" value="Unassembled WGS sequence"/>
</dbReference>
<dbReference type="EMBL" id="NPZB01000002">
    <property type="protein sequence ID" value="PNS07321.1"/>
    <property type="molecule type" value="Genomic_DNA"/>
</dbReference>
<protein>
    <submittedName>
        <fullName evidence="1">Uncharacterized protein</fullName>
    </submittedName>
</protein>
<keyword evidence="2" id="KW-1185">Reference proteome</keyword>
<dbReference type="AlphaFoldDB" id="A0A2K1PX08"/>
<evidence type="ECO:0000313" key="1">
    <source>
        <dbReference type="EMBL" id="PNS07321.1"/>
    </source>
</evidence>
<reference evidence="1 2" key="1">
    <citation type="submission" date="2017-08" db="EMBL/GenBank/DDBJ databases">
        <title>Lysobacter sylvestris genome.</title>
        <authorList>
            <person name="Zhang D.-C."/>
            <person name="Albuquerque L."/>
            <person name="Franca L."/>
            <person name="Froufe H.J.C."/>
            <person name="Barroso C."/>
            <person name="Egas C."/>
            <person name="Da Costa M."/>
            <person name="Margesin R."/>
        </authorList>
    </citation>
    <scope>NUCLEOTIDE SEQUENCE [LARGE SCALE GENOMIC DNA]</scope>
    <source>
        <strain evidence="1 2">AM20-91</strain>
    </source>
</reference>
<dbReference type="RefSeq" id="WP_103075052.1">
    <property type="nucleotide sequence ID" value="NZ_NPZB01000002.1"/>
</dbReference>
<accession>A0A2K1PX08</accession>
<evidence type="ECO:0000313" key="2">
    <source>
        <dbReference type="Proteomes" id="UP000236220"/>
    </source>
</evidence>